<evidence type="ECO:0000313" key="1">
    <source>
        <dbReference type="EMBL" id="KKN56978.1"/>
    </source>
</evidence>
<gene>
    <name evidence="1" type="ORF">LCGC14_0567000</name>
</gene>
<proteinExistence type="predicted"/>
<accession>A0A0F9UTL8</accession>
<name>A0A0F9UTL8_9ZZZZ</name>
<sequence length="126" mass="14924">MMEIEAENYCNKCPTILRGMCCYFSYFDGTDNFITHPCLYLSKKTKRCKIYKKRFKINPQCLSVQKGLHEGSFPEECPYVKNSNIVPIRPYKIYIRGNLIEEKLIELKVKIKNGIKKRRFQKVQNS</sequence>
<protein>
    <submittedName>
        <fullName evidence="1">Uncharacterized protein</fullName>
    </submittedName>
</protein>
<organism evidence="1">
    <name type="scientific">marine sediment metagenome</name>
    <dbReference type="NCBI Taxonomy" id="412755"/>
    <lineage>
        <taxon>unclassified sequences</taxon>
        <taxon>metagenomes</taxon>
        <taxon>ecological metagenomes</taxon>
    </lineage>
</organism>
<dbReference type="EMBL" id="LAZR01000825">
    <property type="protein sequence ID" value="KKN56978.1"/>
    <property type="molecule type" value="Genomic_DNA"/>
</dbReference>
<comment type="caution">
    <text evidence="1">The sequence shown here is derived from an EMBL/GenBank/DDBJ whole genome shotgun (WGS) entry which is preliminary data.</text>
</comment>
<dbReference type="AlphaFoldDB" id="A0A0F9UTL8"/>
<reference evidence="1" key="1">
    <citation type="journal article" date="2015" name="Nature">
        <title>Complex archaea that bridge the gap between prokaryotes and eukaryotes.</title>
        <authorList>
            <person name="Spang A."/>
            <person name="Saw J.H."/>
            <person name="Jorgensen S.L."/>
            <person name="Zaremba-Niedzwiedzka K."/>
            <person name="Martijn J."/>
            <person name="Lind A.E."/>
            <person name="van Eijk R."/>
            <person name="Schleper C."/>
            <person name="Guy L."/>
            <person name="Ettema T.J."/>
        </authorList>
    </citation>
    <scope>NUCLEOTIDE SEQUENCE</scope>
</reference>